<accession>A0A8D3WIA0</accession>
<dbReference type="KEGG" id="sfa:Sfla_4073"/>
<evidence type="ECO:0000256" key="1">
    <source>
        <dbReference type="SAM" id="MobiDB-lite"/>
    </source>
</evidence>
<organism evidence="2 3">
    <name type="scientific">Streptomyces pratensis (strain ATCC 33331 / IAF-45CD)</name>
    <dbReference type="NCBI Taxonomy" id="591167"/>
    <lineage>
        <taxon>Bacteria</taxon>
        <taxon>Bacillati</taxon>
        <taxon>Actinomycetota</taxon>
        <taxon>Actinomycetes</taxon>
        <taxon>Kitasatosporales</taxon>
        <taxon>Streptomycetaceae</taxon>
        <taxon>Streptomyces</taxon>
    </lineage>
</organism>
<sequence length="63" mass="7117">MTTLAPGNTLVNRASALREKPQVTPVAGDDRGPEEEYLSQQGQRCRRRPWDIPRDIRNGKGRT</sequence>
<dbReference type="OrthoDB" id="9914645at2"/>
<feature type="region of interest" description="Disordered" evidence="1">
    <location>
        <begin position="1"/>
        <end position="63"/>
    </location>
</feature>
<gene>
    <name evidence="2" type="ordered locus">Sfla_4073</name>
</gene>
<evidence type="ECO:0000313" key="3">
    <source>
        <dbReference type="Proteomes" id="UP000002066"/>
    </source>
</evidence>
<proteinExistence type="predicted"/>
<name>A0A8D3WIA0_STRFA</name>
<dbReference type="AlphaFoldDB" id="A0A8D3WIA0"/>
<feature type="compositionally biased region" description="Basic and acidic residues" evidence="1">
    <location>
        <begin position="48"/>
        <end position="63"/>
    </location>
</feature>
<reference evidence="2 3" key="1">
    <citation type="submission" date="2011-01" db="EMBL/GenBank/DDBJ databases">
        <title>Complete sequence of chromosome of Streptomyces flavogriseus ATCC 33331.</title>
        <authorList>
            <consortium name="US DOE Joint Genome Institute"/>
            <person name="Lucas S."/>
            <person name="Copeland A."/>
            <person name="Lapidus A."/>
            <person name="Cheng J.-F."/>
            <person name="Goodwin L."/>
            <person name="Pitluck S."/>
            <person name="Davenport K."/>
            <person name="Detter J.C."/>
            <person name="Han C."/>
            <person name="Tapia R."/>
            <person name="Land M."/>
            <person name="Hauser L."/>
            <person name="Kyrpides N."/>
            <person name="Ivanova N."/>
            <person name="Ovchinnikova G."/>
            <person name="Pagani I."/>
            <person name="Brumm P."/>
            <person name="Mead D."/>
            <person name="Woyke T."/>
        </authorList>
    </citation>
    <scope>NUCLEOTIDE SEQUENCE [LARGE SCALE GENOMIC DNA]</scope>
    <source>
        <strain evidence="3">ATCC 33331 / IAF-45CD</strain>
    </source>
</reference>
<protein>
    <submittedName>
        <fullName evidence="2">Uncharacterized protein</fullName>
    </submittedName>
</protein>
<evidence type="ECO:0000313" key="2">
    <source>
        <dbReference type="EMBL" id="ADW05485.1"/>
    </source>
</evidence>
<dbReference type="Proteomes" id="UP000002066">
    <property type="component" value="Chromosome"/>
</dbReference>
<feature type="compositionally biased region" description="Polar residues" evidence="1">
    <location>
        <begin position="1"/>
        <end position="12"/>
    </location>
</feature>
<dbReference type="EMBL" id="CP002475">
    <property type="protein sequence ID" value="ADW05485.1"/>
    <property type="molecule type" value="Genomic_DNA"/>
</dbReference>